<dbReference type="EMBL" id="JBAWKS010000001">
    <property type="protein sequence ID" value="MEI4550657.1"/>
    <property type="molecule type" value="Genomic_DNA"/>
</dbReference>
<dbReference type="RefSeq" id="WP_010561498.1">
    <property type="nucleotide sequence ID" value="NZ_JBAWKS010000001.1"/>
</dbReference>
<name>A0ABU8EUP6_9GAMM</name>
<accession>A0ABU8EUP6</accession>
<dbReference type="Proteomes" id="UP001382455">
    <property type="component" value="Unassembled WGS sequence"/>
</dbReference>
<protein>
    <submittedName>
        <fullName evidence="2">DUF2909 domain-containing protein</fullName>
    </submittedName>
</protein>
<evidence type="ECO:0000256" key="1">
    <source>
        <dbReference type="SAM" id="Phobius"/>
    </source>
</evidence>
<feature type="transmembrane region" description="Helical" evidence="1">
    <location>
        <begin position="6"/>
        <end position="23"/>
    </location>
</feature>
<organism evidence="2 3">
    <name type="scientific">Pseudoalteromonas spongiae</name>
    <dbReference type="NCBI Taxonomy" id="298657"/>
    <lineage>
        <taxon>Bacteria</taxon>
        <taxon>Pseudomonadati</taxon>
        <taxon>Pseudomonadota</taxon>
        <taxon>Gammaproteobacteria</taxon>
        <taxon>Alteromonadales</taxon>
        <taxon>Pseudoalteromonadaceae</taxon>
        <taxon>Pseudoalteromonas</taxon>
    </lineage>
</organism>
<keyword evidence="1" id="KW-1133">Transmembrane helix</keyword>
<evidence type="ECO:0000313" key="3">
    <source>
        <dbReference type="Proteomes" id="UP001382455"/>
    </source>
</evidence>
<keyword evidence="1" id="KW-0472">Membrane</keyword>
<evidence type="ECO:0000313" key="2">
    <source>
        <dbReference type="EMBL" id="MEI4550657.1"/>
    </source>
</evidence>
<dbReference type="Pfam" id="PF11137">
    <property type="entry name" value="DUF2909"/>
    <property type="match status" value="1"/>
</dbReference>
<keyword evidence="3" id="KW-1185">Reference proteome</keyword>
<feature type="transmembrane region" description="Helical" evidence="1">
    <location>
        <begin position="43"/>
        <end position="62"/>
    </location>
</feature>
<proteinExistence type="predicted"/>
<sequence length="72" mass="8090">MLIKLIIVFLLFYIVFSLFKALFCMLKSDAAANSMSHYLGRRVLFSAIVLMIILLAMLFGIITPNSNPYTVG</sequence>
<dbReference type="InterPro" id="IPR021313">
    <property type="entry name" value="DUF2909"/>
</dbReference>
<reference evidence="2 3" key="1">
    <citation type="submission" date="2023-12" db="EMBL/GenBank/DDBJ databases">
        <title>Friends and Foes: Symbiotic and Algicidal bacterial influence on Karenia brevis blooms.</title>
        <authorList>
            <person name="Fei C."/>
            <person name="Mohamed A.R."/>
            <person name="Booker A."/>
            <person name="Arshad M."/>
            <person name="Klass S."/>
            <person name="Ahn S."/>
            <person name="Gilbert P.M."/>
            <person name="Heil C.A."/>
            <person name="Martinez J.M."/>
            <person name="Amin S.A."/>
        </authorList>
    </citation>
    <scope>NUCLEOTIDE SEQUENCE [LARGE SCALE GENOMIC DNA]</scope>
    <source>
        <strain evidence="2 3">CE15</strain>
    </source>
</reference>
<keyword evidence="1" id="KW-0812">Transmembrane</keyword>
<comment type="caution">
    <text evidence="2">The sequence shown here is derived from an EMBL/GenBank/DDBJ whole genome shotgun (WGS) entry which is preliminary data.</text>
</comment>
<gene>
    <name evidence="2" type="ORF">WAE96_13385</name>
</gene>